<dbReference type="Pfam" id="PF03184">
    <property type="entry name" value="DDE_1"/>
    <property type="match status" value="1"/>
</dbReference>
<gene>
    <name evidence="8 9" type="primary">LOC112463641</name>
</gene>
<feature type="region of interest" description="Disordered" evidence="5">
    <location>
        <begin position="613"/>
        <end position="662"/>
    </location>
</feature>
<dbReference type="InterPro" id="IPR004875">
    <property type="entry name" value="DDE_SF_endonuclease_dom"/>
</dbReference>
<dbReference type="InterPro" id="IPR007889">
    <property type="entry name" value="HTH_Psq"/>
</dbReference>
<keyword evidence="2" id="KW-0238">DNA-binding</keyword>
<keyword evidence="4" id="KW-0175">Coiled coil</keyword>
<keyword evidence="3" id="KW-0539">Nucleus</keyword>
<dbReference type="PANTHER" id="PTHR19303:SF74">
    <property type="entry name" value="POGO TRANSPOSABLE ELEMENT WITH KRAB DOMAIN"/>
    <property type="match status" value="1"/>
</dbReference>
<evidence type="ECO:0000259" key="6">
    <source>
        <dbReference type="PROSITE" id="PS51253"/>
    </source>
</evidence>
<protein>
    <submittedName>
        <fullName evidence="8 9">Uncharacterized protein LOC112463641 isoform X1</fullName>
    </submittedName>
</protein>
<dbReference type="GO" id="GO:0005634">
    <property type="term" value="C:nucleus"/>
    <property type="evidence" value="ECO:0007669"/>
    <property type="project" value="UniProtKB-SubCell"/>
</dbReference>
<sequence length="898" mass="101330">MARKKINEKTVKETAKKKKKSASGQYHRAVAKKKRSEKNYSVETLQAALNATSEGLTLRQAAHSFGVPKSTLFFKLKYNSPLECRKGPKTVLSAEEENEIASWIVFCADSGFPVNKTRLLDCVQKYFNNNKAKTPFKNNRPGQHWYRAFMNRHPNLSTRIAQNLTSTRAAVTEVDLRNWFAKVKQYLDTKNLLHIEPHRVFNLDESAFMLVPKDNKVITEKGVKAPYQIVSGNEKASLTILFTVAASGVMPPPMILFDLKTSPKKNVLDQIPRGWGVGNTERGWMTGESFYSYISNVFYKWLQENNYVFPIILYVDGHSSHMTLPLLKFCKEHLIELVVLYPNATHIIQPLDVAVFHPLKDSYRKVLRQWRIDNNVVDVKKHMFAPVLKMALESYDLTDAVKNGFRACGLYPFNADAVNYNVLSKKSKKKDASINLHSTNNSDQDSIIKNTELLAMFEKNVISPDIVESFKQAESENKWNGDVKYLALYESWLKLKKLCSEMHDVPSNEALTVENSLPADQPIPNADLIGMATNNASGATDEIMLDASSHSDNQLDLSVINVADENSLDMSYAITPSIEQNTLAELPVAELIELYDELGNRVTATVIAINDDVTMSNDSSPSNADTRVDSQLVPEEKNKDDLDKTDSEEFNSDLNRESSSSHCLNISNKDDVLDFTITSEGTNESENTVNTEQEDSHDSVKAPVQTDTLEKTSPVFGTSVLSKHNSINVINDNNSHLSIDEESNSSTCGSKNDIQISPKLQEFFPVPTFTKKRKKSTSKNTPTVAVVDDLLIAMQQKEAEKKEKGQQILLNKQEREKAKTIRDKETTIVKQYNENKKKKIQKKKELKLQIQNLKKTIKSENSKENVGPLTERLQKVNAELAELENSLILEEMEFLQKN</sequence>
<keyword evidence="7" id="KW-1185">Reference proteome</keyword>
<reference evidence="8 9" key="1">
    <citation type="submission" date="2025-04" db="UniProtKB">
        <authorList>
            <consortium name="RefSeq"/>
        </authorList>
    </citation>
    <scope>IDENTIFICATION</scope>
    <source>
        <tissue evidence="8 9">Whole body</tissue>
    </source>
</reference>
<comment type="subcellular location">
    <subcellularLocation>
        <location evidence="1">Nucleus</location>
    </subcellularLocation>
</comment>
<feature type="compositionally biased region" description="Basic and acidic residues" evidence="5">
    <location>
        <begin position="1"/>
        <end position="14"/>
    </location>
</feature>
<evidence type="ECO:0000256" key="2">
    <source>
        <dbReference type="ARBA" id="ARBA00023125"/>
    </source>
</evidence>
<accession>A0A6J1QZ66</accession>
<dbReference type="InterPro" id="IPR006600">
    <property type="entry name" value="HTH_CenpB_DNA-bd_dom"/>
</dbReference>
<feature type="compositionally biased region" description="Polar residues" evidence="5">
    <location>
        <begin position="679"/>
        <end position="691"/>
    </location>
</feature>
<dbReference type="InterPro" id="IPR009057">
    <property type="entry name" value="Homeodomain-like_sf"/>
</dbReference>
<dbReference type="Proteomes" id="UP000504618">
    <property type="component" value="Unplaced"/>
</dbReference>
<dbReference type="Gene3D" id="1.10.10.60">
    <property type="entry name" value="Homeodomain-like"/>
    <property type="match status" value="1"/>
</dbReference>
<evidence type="ECO:0000313" key="9">
    <source>
        <dbReference type="RefSeq" id="XP_024885906.1"/>
    </source>
</evidence>
<evidence type="ECO:0000313" key="8">
    <source>
        <dbReference type="RefSeq" id="XP_024885905.1"/>
    </source>
</evidence>
<dbReference type="InterPro" id="IPR050863">
    <property type="entry name" value="CenT-Element_Derived"/>
</dbReference>
<dbReference type="RefSeq" id="XP_024885906.1">
    <property type="nucleotide sequence ID" value="XM_025030138.1"/>
</dbReference>
<evidence type="ECO:0000256" key="4">
    <source>
        <dbReference type="SAM" id="Coils"/>
    </source>
</evidence>
<dbReference type="GeneID" id="112463641"/>
<evidence type="ECO:0000256" key="3">
    <source>
        <dbReference type="ARBA" id="ARBA00023242"/>
    </source>
</evidence>
<dbReference type="OrthoDB" id="7553905at2759"/>
<dbReference type="RefSeq" id="XP_024885905.1">
    <property type="nucleotide sequence ID" value="XM_025030137.1"/>
</dbReference>
<evidence type="ECO:0000313" key="7">
    <source>
        <dbReference type="Proteomes" id="UP000504618"/>
    </source>
</evidence>
<name>A0A6J1QZ66_9HYME</name>
<organism evidence="7 8">
    <name type="scientific">Temnothorax curvispinosus</name>
    <dbReference type="NCBI Taxonomy" id="300111"/>
    <lineage>
        <taxon>Eukaryota</taxon>
        <taxon>Metazoa</taxon>
        <taxon>Ecdysozoa</taxon>
        <taxon>Arthropoda</taxon>
        <taxon>Hexapoda</taxon>
        <taxon>Insecta</taxon>
        <taxon>Pterygota</taxon>
        <taxon>Neoptera</taxon>
        <taxon>Endopterygota</taxon>
        <taxon>Hymenoptera</taxon>
        <taxon>Apocrita</taxon>
        <taxon>Aculeata</taxon>
        <taxon>Formicoidea</taxon>
        <taxon>Formicidae</taxon>
        <taxon>Myrmicinae</taxon>
        <taxon>Temnothorax</taxon>
    </lineage>
</organism>
<dbReference type="PROSITE" id="PS51253">
    <property type="entry name" value="HTH_CENPB"/>
    <property type="match status" value="1"/>
</dbReference>
<proteinExistence type="predicted"/>
<evidence type="ECO:0000256" key="5">
    <source>
        <dbReference type="SAM" id="MobiDB-lite"/>
    </source>
</evidence>
<evidence type="ECO:0000256" key="1">
    <source>
        <dbReference type="ARBA" id="ARBA00004123"/>
    </source>
</evidence>
<feature type="compositionally biased region" description="Basic and acidic residues" evidence="5">
    <location>
        <begin position="634"/>
        <end position="647"/>
    </location>
</feature>
<dbReference type="GO" id="GO:0003677">
    <property type="term" value="F:DNA binding"/>
    <property type="evidence" value="ECO:0007669"/>
    <property type="project" value="UniProtKB-KW"/>
</dbReference>
<feature type="region of interest" description="Disordered" evidence="5">
    <location>
        <begin position="1"/>
        <end position="37"/>
    </location>
</feature>
<dbReference type="SUPFAM" id="SSF46689">
    <property type="entry name" value="Homeodomain-like"/>
    <property type="match status" value="1"/>
</dbReference>
<dbReference type="PANTHER" id="PTHR19303">
    <property type="entry name" value="TRANSPOSON"/>
    <property type="match status" value="1"/>
</dbReference>
<feature type="coiled-coil region" evidence="4">
    <location>
        <begin position="787"/>
        <end position="898"/>
    </location>
</feature>
<dbReference type="Pfam" id="PF05225">
    <property type="entry name" value="HTH_psq"/>
    <property type="match status" value="1"/>
</dbReference>
<feature type="compositionally biased region" description="Polar residues" evidence="5">
    <location>
        <begin position="613"/>
        <end position="625"/>
    </location>
</feature>
<dbReference type="AlphaFoldDB" id="A0A6J1QZ66"/>
<feature type="region of interest" description="Disordered" evidence="5">
    <location>
        <begin position="679"/>
        <end position="701"/>
    </location>
</feature>
<feature type="domain" description="HTH CENPB-type" evidence="6">
    <location>
        <begin position="84"/>
        <end position="159"/>
    </location>
</feature>